<dbReference type="PANTHER" id="PTHR13225">
    <property type="entry name" value="MISEXPRESSION SUPPRESSOR OF RAS 6"/>
    <property type="match status" value="1"/>
</dbReference>
<organism evidence="3 4">
    <name type="scientific">Helobdella robusta</name>
    <name type="common">Californian leech</name>
    <dbReference type="NCBI Taxonomy" id="6412"/>
    <lineage>
        <taxon>Eukaryota</taxon>
        <taxon>Metazoa</taxon>
        <taxon>Spiralia</taxon>
        <taxon>Lophotrochozoa</taxon>
        <taxon>Annelida</taxon>
        <taxon>Clitellata</taxon>
        <taxon>Hirudinea</taxon>
        <taxon>Rhynchobdellida</taxon>
        <taxon>Glossiphoniidae</taxon>
        <taxon>Helobdella</taxon>
    </lineage>
</organism>
<dbReference type="EMBL" id="KB096325">
    <property type="protein sequence ID" value="ESO05615.1"/>
    <property type="molecule type" value="Genomic_DNA"/>
</dbReference>
<proteinExistence type="inferred from homology"/>
<name>T1EHY4_HELRO</name>
<dbReference type="AlphaFoldDB" id="T1EHY4"/>
<dbReference type="EMBL" id="AMQM01003834">
    <property type="status" value="NOT_ANNOTATED_CDS"/>
    <property type="molecule type" value="Genomic_DNA"/>
</dbReference>
<gene>
    <name evidence="3" type="primary">20196184</name>
    <name evidence="2" type="ORF">HELRODRAFT_132401</name>
</gene>
<dbReference type="HOGENOM" id="CLU_046339_0_0_1"/>
<dbReference type="GeneID" id="20196184"/>
<reference evidence="4" key="1">
    <citation type="submission" date="2012-12" db="EMBL/GenBank/DDBJ databases">
        <authorList>
            <person name="Hellsten U."/>
            <person name="Grimwood J."/>
            <person name="Chapman J.A."/>
            <person name="Shapiro H."/>
            <person name="Aerts A."/>
            <person name="Otillar R.P."/>
            <person name="Terry A.Y."/>
            <person name="Boore J.L."/>
            <person name="Simakov O."/>
            <person name="Marletaz F."/>
            <person name="Cho S.-J."/>
            <person name="Edsinger-Gonzales E."/>
            <person name="Havlak P."/>
            <person name="Kuo D.-H."/>
            <person name="Larsson T."/>
            <person name="Lv J."/>
            <person name="Arendt D."/>
            <person name="Savage R."/>
            <person name="Osoegawa K."/>
            <person name="de Jong P."/>
            <person name="Lindberg D.R."/>
            <person name="Seaver E.C."/>
            <person name="Weisblat D.A."/>
            <person name="Putnam N.H."/>
            <person name="Grigoriev I.V."/>
            <person name="Rokhsar D.S."/>
        </authorList>
    </citation>
    <scope>NUCLEOTIDE SEQUENCE</scope>
</reference>
<dbReference type="KEGG" id="hro:HELRODRAFT_132401"/>
<dbReference type="EnsemblMetazoa" id="HelroT132401">
    <property type="protein sequence ID" value="HelroP132401"/>
    <property type="gene ID" value="HelroG132401"/>
</dbReference>
<dbReference type="FunCoup" id="T1EHY4">
    <property type="interactions" value="166"/>
</dbReference>
<evidence type="ECO:0000313" key="3">
    <source>
        <dbReference type="EnsemblMetazoa" id="HelroP132401"/>
    </source>
</evidence>
<reference evidence="3" key="3">
    <citation type="submission" date="2015-06" db="UniProtKB">
        <authorList>
            <consortium name="EnsemblMetazoa"/>
        </authorList>
    </citation>
    <scope>IDENTIFICATION</scope>
</reference>
<comment type="similarity">
    <text evidence="1">Belongs to the UPF0489 family.</text>
</comment>
<dbReference type="OrthoDB" id="418142at2759"/>
<reference evidence="2 4" key="2">
    <citation type="journal article" date="2013" name="Nature">
        <title>Insights into bilaterian evolution from three spiralian genomes.</title>
        <authorList>
            <person name="Simakov O."/>
            <person name="Marletaz F."/>
            <person name="Cho S.J."/>
            <person name="Edsinger-Gonzales E."/>
            <person name="Havlak P."/>
            <person name="Hellsten U."/>
            <person name="Kuo D.H."/>
            <person name="Larsson T."/>
            <person name="Lv J."/>
            <person name="Arendt D."/>
            <person name="Savage R."/>
            <person name="Osoegawa K."/>
            <person name="de Jong P."/>
            <person name="Grimwood J."/>
            <person name="Chapman J.A."/>
            <person name="Shapiro H."/>
            <person name="Aerts A."/>
            <person name="Otillar R.P."/>
            <person name="Terry A.Y."/>
            <person name="Boore J.L."/>
            <person name="Grigoriev I.V."/>
            <person name="Lindberg D.R."/>
            <person name="Seaver E.C."/>
            <person name="Weisblat D.A."/>
            <person name="Putnam N.H."/>
            <person name="Rokhsar D.S."/>
        </authorList>
    </citation>
    <scope>NUCLEOTIDE SEQUENCE</scope>
</reference>
<dbReference type="OMA" id="HIDIENW"/>
<dbReference type="STRING" id="6412.T1EHY4"/>
<dbReference type="InParanoid" id="T1EHY4"/>
<protein>
    <submittedName>
        <fullName evidence="2 3">Uncharacterized protein</fullName>
    </submittedName>
</protein>
<sequence length="350" mass="40723">KLVVYVVENHNEVLEPLYRLIGKKKLPFDGMCLLHFDSHSDISVPQKLYTDLDGNLNKYEVFSAISIENWIIPSVYSGHISEVVWVHPYWTHQSFDTQTIFKVGRSKLDNSLKVSSTDNYFLSEDSHEFEENLSDCKTLQFHLHCVPPANSNAKTEIISNDLIDSLQTSRFILDIDLDFFSTKNPFKHMFTERQYELLQNIYKYHPPLKSDLKVSEIDKRKLQIQFLEKYFTSVQKGGVLLKSNNTKLDEKLKELVDSLKQNDPCYDFEWLHEIGTGIDDTNLPDHVSSEHEIDYLISYLEKLLIRLPEPLVVLISRLVFDDDYCPAGQVDNIQEKVLNLLKTLYKNVDI</sequence>
<evidence type="ECO:0000313" key="2">
    <source>
        <dbReference type="EMBL" id="ESO05615.1"/>
    </source>
</evidence>
<evidence type="ECO:0000256" key="1">
    <source>
        <dbReference type="ARBA" id="ARBA00007099"/>
    </source>
</evidence>
<dbReference type="Pfam" id="PF12640">
    <property type="entry name" value="UPF0489"/>
    <property type="match status" value="1"/>
</dbReference>
<dbReference type="RefSeq" id="XP_009016248.1">
    <property type="nucleotide sequence ID" value="XM_009018000.1"/>
</dbReference>
<dbReference type="eggNOG" id="ENOG502QW2U">
    <property type="taxonomic scope" value="Eukaryota"/>
</dbReference>
<evidence type="ECO:0000313" key="4">
    <source>
        <dbReference type="Proteomes" id="UP000015101"/>
    </source>
</evidence>
<dbReference type="Proteomes" id="UP000015101">
    <property type="component" value="Unassembled WGS sequence"/>
</dbReference>
<accession>T1EHY4</accession>
<dbReference type="CTD" id="20196184"/>
<keyword evidence="4" id="KW-1185">Reference proteome</keyword>
<dbReference type="InterPro" id="IPR024131">
    <property type="entry name" value="UPF0489"/>
</dbReference>
<dbReference type="PANTHER" id="PTHR13225:SF3">
    <property type="entry name" value="UPF0489 PROTEIN C5ORF22"/>
    <property type="match status" value="1"/>
</dbReference>